<feature type="domain" description="Ice-binding protein C-terminal" evidence="2">
    <location>
        <begin position="160"/>
        <end position="184"/>
    </location>
</feature>
<dbReference type="Proteomes" id="UP000763641">
    <property type="component" value="Unassembled WGS sequence"/>
</dbReference>
<comment type="caution">
    <text evidence="3">The sequence shown here is derived from an EMBL/GenBank/DDBJ whole genome shotgun (WGS) entry which is preliminary data.</text>
</comment>
<keyword evidence="4" id="KW-1185">Reference proteome</keyword>
<sequence>MKFKSVLAAAAAMTAVVAVASPASAVTVTSVQIKSTVEVLQVAELQLFANGLNVAQGKNATATSVYVNGPAVPSFAVDGDTRGDYPFIYHGDDYNAGDILTVDLGGAFDVTTISIFGRTDSCCGFRDNYIYTLFNGAAQVGTGTLDARATAFATANLAGAVPEPASWALMIGGFGMVGGALRRRKATVSFA</sequence>
<gene>
    <name evidence="3" type="ORF">ILT43_12415</name>
</gene>
<organism evidence="3 4">
    <name type="scientific">Sphingomonas longa</name>
    <dbReference type="NCBI Taxonomy" id="2778730"/>
    <lineage>
        <taxon>Bacteria</taxon>
        <taxon>Pseudomonadati</taxon>
        <taxon>Pseudomonadota</taxon>
        <taxon>Alphaproteobacteria</taxon>
        <taxon>Sphingomonadales</taxon>
        <taxon>Sphingomonadaceae</taxon>
        <taxon>Sphingomonas</taxon>
    </lineage>
</organism>
<feature type="chain" id="PRO_5045912952" evidence="1">
    <location>
        <begin position="26"/>
        <end position="191"/>
    </location>
</feature>
<dbReference type="EMBL" id="JAFEMC010000003">
    <property type="protein sequence ID" value="MBM6577177.1"/>
    <property type="molecule type" value="Genomic_DNA"/>
</dbReference>
<dbReference type="RefSeq" id="WP_204199274.1">
    <property type="nucleotide sequence ID" value="NZ_JAFEMC010000003.1"/>
</dbReference>
<reference evidence="3 4" key="1">
    <citation type="submission" date="2020-12" db="EMBL/GenBank/DDBJ databases">
        <title>Sphingomonas sp.</title>
        <authorList>
            <person name="Kim M.K."/>
        </authorList>
    </citation>
    <scope>NUCLEOTIDE SEQUENCE [LARGE SCALE GENOMIC DNA]</scope>
    <source>
        <strain evidence="3 4">BT552</strain>
    </source>
</reference>
<dbReference type="Gene3D" id="2.60.120.260">
    <property type="entry name" value="Galactose-binding domain-like"/>
    <property type="match status" value="1"/>
</dbReference>
<dbReference type="NCBIfam" id="TIGR02595">
    <property type="entry name" value="PEP_CTERM"/>
    <property type="match status" value="1"/>
</dbReference>
<evidence type="ECO:0000259" key="2">
    <source>
        <dbReference type="Pfam" id="PF07589"/>
    </source>
</evidence>
<evidence type="ECO:0000313" key="4">
    <source>
        <dbReference type="Proteomes" id="UP000763641"/>
    </source>
</evidence>
<dbReference type="InterPro" id="IPR008979">
    <property type="entry name" value="Galactose-bd-like_sf"/>
</dbReference>
<evidence type="ECO:0000313" key="3">
    <source>
        <dbReference type="EMBL" id="MBM6577177.1"/>
    </source>
</evidence>
<feature type="signal peptide" evidence="1">
    <location>
        <begin position="1"/>
        <end position="25"/>
    </location>
</feature>
<dbReference type="SUPFAM" id="SSF49785">
    <property type="entry name" value="Galactose-binding domain-like"/>
    <property type="match status" value="1"/>
</dbReference>
<dbReference type="Pfam" id="PF07589">
    <property type="entry name" value="PEP-CTERM"/>
    <property type="match status" value="1"/>
</dbReference>
<evidence type="ECO:0000256" key="1">
    <source>
        <dbReference type="SAM" id="SignalP"/>
    </source>
</evidence>
<keyword evidence="1" id="KW-0732">Signal</keyword>
<accession>A0ABS2D8C0</accession>
<name>A0ABS2D8C0_9SPHN</name>
<protein>
    <submittedName>
        <fullName evidence="3">PEPxxWA-CTERM sorting domain-containing protein</fullName>
    </submittedName>
</protein>
<dbReference type="InterPro" id="IPR013424">
    <property type="entry name" value="Ice-binding_C"/>
</dbReference>
<dbReference type="NCBIfam" id="NF035944">
    <property type="entry name" value="PEPxxWA-CTERM"/>
    <property type="match status" value="1"/>
</dbReference>
<proteinExistence type="predicted"/>